<gene>
    <name evidence="2" type="ORF">PRZ48_005058</name>
</gene>
<name>A0ABR0ERN8_ZASCE</name>
<organism evidence="2 3">
    <name type="scientific">Zasmidium cellare</name>
    <name type="common">Wine cellar mold</name>
    <name type="synonym">Racodium cellare</name>
    <dbReference type="NCBI Taxonomy" id="395010"/>
    <lineage>
        <taxon>Eukaryota</taxon>
        <taxon>Fungi</taxon>
        <taxon>Dikarya</taxon>
        <taxon>Ascomycota</taxon>
        <taxon>Pezizomycotina</taxon>
        <taxon>Dothideomycetes</taxon>
        <taxon>Dothideomycetidae</taxon>
        <taxon>Mycosphaerellales</taxon>
        <taxon>Mycosphaerellaceae</taxon>
        <taxon>Zasmidium</taxon>
    </lineage>
</organism>
<protein>
    <submittedName>
        <fullName evidence="2">Uncharacterized protein</fullName>
    </submittedName>
</protein>
<evidence type="ECO:0000313" key="2">
    <source>
        <dbReference type="EMBL" id="KAK4504142.1"/>
    </source>
</evidence>
<comment type="caution">
    <text evidence="2">The sequence shown here is derived from an EMBL/GenBank/DDBJ whole genome shotgun (WGS) entry which is preliminary data.</text>
</comment>
<keyword evidence="3" id="KW-1185">Reference proteome</keyword>
<dbReference type="Proteomes" id="UP001305779">
    <property type="component" value="Unassembled WGS sequence"/>
</dbReference>
<evidence type="ECO:0000256" key="1">
    <source>
        <dbReference type="SAM" id="MobiDB-lite"/>
    </source>
</evidence>
<feature type="region of interest" description="Disordered" evidence="1">
    <location>
        <begin position="1"/>
        <end position="25"/>
    </location>
</feature>
<evidence type="ECO:0000313" key="3">
    <source>
        <dbReference type="Proteomes" id="UP001305779"/>
    </source>
</evidence>
<accession>A0ABR0ERN8</accession>
<proteinExistence type="predicted"/>
<dbReference type="EMBL" id="JAXOVC010000003">
    <property type="protein sequence ID" value="KAK4504142.1"/>
    <property type="molecule type" value="Genomic_DNA"/>
</dbReference>
<sequence>MASSNESIAPPPPYRQGDANDEDLLDRLVHAADGERGIGADSTTESSNVQQETKRVKNFIQYVLSIDYQRVIRVALSSADRSHFTKLHTTLCDLREAQETIVATADERRQMTPYFWRYLHAPCKVLGIPTEYVVLMMSRFVKYQTSEGLYKGCCFGILHNSGLEELAIKLYIDAEAIIPRVTEGDTRKVMVRAVRGFMSLYFHEISGIEGAISRIHADRRWFDSQTIEYRANQRGKAYEEERQECVESSRLPLSTCHWTARVKKVMQAIKDRHAAVKNGRREPDPMWSWRGPVPMGVDPEERRKQRHAPYAWRWKVGQFLPDLFESRSSRSRRDASEL</sequence>
<reference evidence="2 3" key="1">
    <citation type="journal article" date="2023" name="G3 (Bethesda)">
        <title>A chromosome-level genome assembly of Zasmidium syzygii isolated from banana leaves.</title>
        <authorList>
            <person name="van Westerhoven A.C."/>
            <person name="Mehrabi R."/>
            <person name="Talebi R."/>
            <person name="Steentjes M.B.F."/>
            <person name="Corcolon B."/>
            <person name="Chong P.A."/>
            <person name="Kema G.H.J."/>
            <person name="Seidl M.F."/>
        </authorList>
    </citation>
    <scope>NUCLEOTIDE SEQUENCE [LARGE SCALE GENOMIC DNA]</scope>
    <source>
        <strain evidence="2 3">P124</strain>
    </source>
</reference>